<gene>
    <name evidence="1" type="ORF">RIB2604_00901190</name>
</gene>
<name>A0A146F4R1_ASPKA</name>
<comment type="caution">
    <text evidence="1">The sequence shown here is derived from an EMBL/GenBank/DDBJ whole genome shotgun (WGS) entry which is preliminary data.</text>
</comment>
<evidence type="ECO:0000313" key="2">
    <source>
        <dbReference type="Proteomes" id="UP000075230"/>
    </source>
</evidence>
<proteinExistence type="predicted"/>
<dbReference type="AlphaFoldDB" id="A0A146F4R1"/>
<reference evidence="2" key="2">
    <citation type="submission" date="2016-02" db="EMBL/GenBank/DDBJ databases">
        <title>Genome sequencing of Aspergillus luchuensis NBRC 4314.</title>
        <authorList>
            <person name="Yamada O."/>
        </authorList>
    </citation>
    <scope>NUCLEOTIDE SEQUENCE [LARGE SCALE GENOMIC DNA]</scope>
    <source>
        <strain evidence="2">RIB 2604</strain>
    </source>
</reference>
<dbReference type="EMBL" id="BCWF01000009">
    <property type="protein sequence ID" value="GAT21098.1"/>
    <property type="molecule type" value="Genomic_DNA"/>
</dbReference>
<evidence type="ECO:0000313" key="1">
    <source>
        <dbReference type="EMBL" id="GAT21098.1"/>
    </source>
</evidence>
<reference evidence="1 2" key="1">
    <citation type="journal article" date="2016" name="DNA Res.">
        <title>Genome sequence of Aspergillus luchuensis NBRC 4314.</title>
        <authorList>
            <person name="Yamada O."/>
            <person name="Machida M."/>
            <person name="Hosoyama A."/>
            <person name="Goto M."/>
            <person name="Takahashi T."/>
            <person name="Futagami T."/>
            <person name="Yamagata Y."/>
            <person name="Takeuchi M."/>
            <person name="Kobayashi T."/>
            <person name="Koike H."/>
            <person name="Abe K."/>
            <person name="Asai K."/>
            <person name="Arita M."/>
            <person name="Fujita N."/>
            <person name="Fukuda K."/>
            <person name="Higa K."/>
            <person name="Horikawa H."/>
            <person name="Ishikawa T."/>
            <person name="Jinno K."/>
            <person name="Kato Y."/>
            <person name="Kirimura K."/>
            <person name="Mizutani O."/>
            <person name="Nakasone K."/>
            <person name="Sano M."/>
            <person name="Shiraishi Y."/>
            <person name="Tsukahara M."/>
            <person name="Gomi K."/>
        </authorList>
    </citation>
    <scope>NUCLEOTIDE SEQUENCE [LARGE SCALE GENOMIC DNA]</scope>
    <source>
        <strain evidence="1 2">RIB 2604</strain>
    </source>
</reference>
<accession>A0A146F4R1</accession>
<organism evidence="1 2">
    <name type="scientific">Aspergillus kawachii</name>
    <name type="common">White koji mold</name>
    <name type="synonym">Aspergillus awamori var. kawachi</name>
    <dbReference type="NCBI Taxonomy" id="1069201"/>
    <lineage>
        <taxon>Eukaryota</taxon>
        <taxon>Fungi</taxon>
        <taxon>Dikarya</taxon>
        <taxon>Ascomycota</taxon>
        <taxon>Pezizomycotina</taxon>
        <taxon>Eurotiomycetes</taxon>
        <taxon>Eurotiomycetidae</taxon>
        <taxon>Eurotiales</taxon>
        <taxon>Aspergillaceae</taxon>
        <taxon>Aspergillus</taxon>
        <taxon>Aspergillus subgen. Circumdati</taxon>
    </lineage>
</organism>
<dbReference type="Proteomes" id="UP000075230">
    <property type="component" value="Unassembled WGS sequence"/>
</dbReference>
<sequence length="42" mass="4954">MDVDKKDIEDVLQPPEYVHDDVFGEISEHGQRVRYLHTEQDA</sequence>
<protein>
    <submittedName>
        <fullName evidence="1">Amidase family protein</fullName>
    </submittedName>
</protein>